<name>A0A327TD46_9SPHI</name>
<feature type="domain" description="HTH merR-type" evidence="6">
    <location>
        <begin position="1"/>
        <end position="72"/>
    </location>
</feature>
<accession>A0A327TD46</accession>
<dbReference type="Gene3D" id="1.10.1660.10">
    <property type="match status" value="1"/>
</dbReference>
<keyword evidence="3" id="KW-0238">DNA-binding</keyword>
<dbReference type="SUPFAM" id="SSF46955">
    <property type="entry name" value="Putative DNA-binding domain"/>
    <property type="match status" value="1"/>
</dbReference>
<evidence type="ECO:0000256" key="2">
    <source>
        <dbReference type="ARBA" id="ARBA00023015"/>
    </source>
</evidence>
<gene>
    <name evidence="7" type="ORF">LY11_01004</name>
</gene>
<keyword evidence="4" id="KW-0804">Transcription</keyword>
<dbReference type="Pfam" id="PF13411">
    <property type="entry name" value="MerR_1"/>
    <property type="match status" value="1"/>
</dbReference>
<reference evidence="7 8" key="1">
    <citation type="submission" date="2018-06" db="EMBL/GenBank/DDBJ databases">
        <title>Genomic Encyclopedia of Archaeal and Bacterial Type Strains, Phase II (KMG-II): from individual species to whole genera.</title>
        <authorList>
            <person name="Goeker M."/>
        </authorList>
    </citation>
    <scope>NUCLEOTIDE SEQUENCE [LARGE SCALE GENOMIC DNA]</scope>
    <source>
        <strain evidence="7 8">DSM 14825</strain>
    </source>
</reference>
<dbReference type="OrthoDB" id="9791488at2"/>
<keyword evidence="1" id="KW-0678">Repressor</keyword>
<evidence type="ECO:0000313" key="8">
    <source>
        <dbReference type="Proteomes" id="UP000249754"/>
    </source>
</evidence>
<dbReference type="AlphaFoldDB" id="A0A327TD46"/>
<feature type="coiled-coil region" evidence="5">
    <location>
        <begin position="84"/>
        <end position="111"/>
    </location>
</feature>
<comment type="caution">
    <text evidence="7">The sequence shown here is derived from an EMBL/GenBank/DDBJ whole genome shotgun (WGS) entry which is preliminary data.</text>
</comment>
<dbReference type="PANTHER" id="PTHR30204:SF69">
    <property type="entry name" value="MERR-FAMILY TRANSCRIPTIONAL REGULATOR"/>
    <property type="match status" value="1"/>
</dbReference>
<keyword evidence="5" id="KW-0175">Coiled coil</keyword>
<evidence type="ECO:0000256" key="3">
    <source>
        <dbReference type="ARBA" id="ARBA00023125"/>
    </source>
</evidence>
<evidence type="ECO:0000256" key="5">
    <source>
        <dbReference type="SAM" id="Coils"/>
    </source>
</evidence>
<keyword evidence="2" id="KW-0805">Transcription regulation</keyword>
<dbReference type="PROSITE" id="PS50937">
    <property type="entry name" value="HTH_MERR_2"/>
    <property type="match status" value="1"/>
</dbReference>
<dbReference type="EMBL" id="QLLR01000002">
    <property type="protein sequence ID" value="RAJ35757.1"/>
    <property type="molecule type" value="Genomic_DNA"/>
</dbReference>
<evidence type="ECO:0000256" key="4">
    <source>
        <dbReference type="ARBA" id="ARBA00023163"/>
    </source>
</evidence>
<dbReference type="GO" id="GO:0003677">
    <property type="term" value="F:DNA binding"/>
    <property type="evidence" value="ECO:0007669"/>
    <property type="project" value="UniProtKB-KW"/>
</dbReference>
<dbReference type="InterPro" id="IPR047057">
    <property type="entry name" value="MerR_fam"/>
</dbReference>
<organism evidence="7 8">
    <name type="scientific">Pedobacter cryoconitis</name>
    <dbReference type="NCBI Taxonomy" id="188932"/>
    <lineage>
        <taxon>Bacteria</taxon>
        <taxon>Pseudomonadati</taxon>
        <taxon>Bacteroidota</taxon>
        <taxon>Sphingobacteriia</taxon>
        <taxon>Sphingobacteriales</taxon>
        <taxon>Sphingobacteriaceae</taxon>
        <taxon>Pedobacter</taxon>
    </lineage>
</organism>
<dbReference type="SMART" id="SM00422">
    <property type="entry name" value="HTH_MERR"/>
    <property type="match status" value="1"/>
</dbReference>
<dbReference type="Proteomes" id="UP000249754">
    <property type="component" value="Unassembled WGS sequence"/>
</dbReference>
<evidence type="ECO:0000313" key="7">
    <source>
        <dbReference type="EMBL" id="RAJ35757.1"/>
    </source>
</evidence>
<dbReference type="GO" id="GO:0003700">
    <property type="term" value="F:DNA-binding transcription factor activity"/>
    <property type="evidence" value="ECO:0007669"/>
    <property type="project" value="InterPro"/>
</dbReference>
<evidence type="ECO:0000259" key="6">
    <source>
        <dbReference type="PROSITE" id="PS50937"/>
    </source>
</evidence>
<proteinExistence type="predicted"/>
<sequence>MLINELSKRTGVTIHTLRFYENLGLIKGKTDEEVKSNKYKQYDESLIETINWIIASKKAGFTLAEINILIQDWFNGNLTLFEKIEIAKKKIKEVDLKIKELKEVKRFLLQAKKDVEKGLC</sequence>
<dbReference type="InterPro" id="IPR009061">
    <property type="entry name" value="DNA-bd_dom_put_sf"/>
</dbReference>
<dbReference type="RefSeq" id="WP_111632592.1">
    <property type="nucleotide sequence ID" value="NZ_QLLR01000002.1"/>
</dbReference>
<dbReference type="InterPro" id="IPR000551">
    <property type="entry name" value="MerR-type_HTH_dom"/>
</dbReference>
<evidence type="ECO:0000256" key="1">
    <source>
        <dbReference type="ARBA" id="ARBA00022491"/>
    </source>
</evidence>
<protein>
    <submittedName>
        <fullName evidence="7">MerR family copper efflux transcriptional regulator/MerR family Zn(II)-responsive transcriptional regulator of zntA</fullName>
    </submittedName>
</protein>
<dbReference type="PANTHER" id="PTHR30204">
    <property type="entry name" value="REDOX-CYCLING DRUG-SENSING TRANSCRIPTIONAL ACTIVATOR SOXR"/>
    <property type="match status" value="1"/>
</dbReference>